<reference evidence="1 2" key="1">
    <citation type="submission" date="2017-06" db="EMBL/GenBank/DDBJ databases">
        <title>Draft genome sequence of Fusobacterium nucleatum subsp. polymorphum KCOM 1274 (=ChDC F309).</title>
        <authorList>
            <person name="Kook J.-K."/>
            <person name="Park S.-N."/>
            <person name="Lim Y.K."/>
            <person name="Roh H."/>
        </authorList>
    </citation>
    <scope>NUCLEOTIDE SEQUENCE [LARGE SCALE GENOMIC DNA]</scope>
    <source>
        <strain evidence="2">KCOM 1274 (ChDC F309)</strain>
    </source>
</reference>
<name>A0A2C6BA49_FUSNP</name>
<comment type="caution">
    <text evidence="1">The sequence shown here is derived from an EMBL/GenBank/DDBJ whole genome shotgun (WGS) entry which is preliminary data.</text>
</comment>
<accession>A0A2C6BA49</accession>
<evidence type="ECO:0000313" key="1">
    <source>
        <dbReference type="EMBL" id="PHI11259.1"/>
    </source>
</evidence>
<protein>
    <submittedName>
        <fullName evidence="1">Uncharacterized protein</fullName>
    </submittedName>
</protein>
<dbReference type="Proteomes" id="UP000224507">
    <property type="component" value="Unassembled WGS sequence"/>
</dbReference>
<organism evidence="1 2">
    <name type="scientific">Fusobacterium nucleatum subsp. polymorphum</name>
    <name type="common">Fusobacterium polymorphum</name>
    <dbReference type="NCBI Taxonomy" id="76857"/>
    <lineage>
        <taxon>Bacteria</taxon>
        <taxon>Fusobacteriati</taxon>
        <taxon>Fusobacteriota</taxon>
        <taxon>Fusobacteriia</taxon>
        <taxon>Fusobacteriales</taxon>
        <taxon>Fusobacteriaceae</taxon>
        <taxon>Fusobacterium</taxon>
    </lineage>
</organism>
<dbReference type="RefSeq" id="WP_098997748.1">
    <property type="nucleotide sequence ID" value="NZ_CP077153.1"/>
</dbReference>
<sequence length="343" mass="40989">MSIYELIKKNIQSDGRLKKDFRILDEDVWKSNDDGQEDVQCLEYIDNMIEADIEGLLDIIFKIKDNNYDEIEKELEIYFENYRDTILIYREPLYKYFGKNKISISSLNNIYNFFKKMLTKSRNIFIIKISIIILNSLNLEYNIELLEIIKILALCSEFTLLGVLFIKTLKNIDINKEIYELAKKVHTWGKMACIFYLEANSNEIKDWILNESTEENILYNFVAITYSDKADIRKRLKKISFKKNEFSKISFLIYSLLFLDAEKGITFLDYKEELLINYLELAKSIELSETDYLTIEEISSYMEDDIYYMEELGREMREDEYFFPLEISNKLLKECKEILNNRN</sequence>
<evidence type="ECO:0000313" key="2">
    <source>
        <dbReference type="Proteomes" id="UP000224507"/>
    </source>
</evidence>
<dbReference type="AlphaFoldDB" id="A0A2C6BA49"/>
<gene>
    <name evidence="1" type="ORF">CBG56_10225</name>
</gene>
<dbReference type="EMBL" id="NIRO01000016">
    <property type="protein sequence ID" value="PHI11259.1"/>
    <property type="molecule type" value="Genomic_DNA"/>
</dbReference>
<proteinExistence type="predicted"/>